<name>A0A2D3WM71_9BACT</name>
<evidence type="ECO:0000256" key="5">
    <source>
        <dbReference type="SAM" id="SignalP"/>
    </source>
</evidence>
<dbReference type="SMART" id="SM00671">
    <property type="entry name" value="SEL1"/>
    <property type="match status" value="2"/>
</dbReference>
<comment type="catalytic activity">
    <reaction evidence="1">
        <text>a beta-lactam + H2O = a substituted beta-amino acid</text>
        <dbReference type="Rhea" id="RHEA:20401"/>
        <dbReference type="ChEBI" id="CHEBI:15377"/>
        <dbReference type="ChEBI" id="CHEBI:35627"/>
        <dbReference type="ChEBI" id="CHEBI:140347"/>
        <dbReference type="EC" id="3.5.2.6"/>
    </reaction>
</comment>
<dbReference type="EMBL" id="DLUI01000144">
    <property type="protein sequence ID" value="DAB37653.1"/>
    <property type="molecule type" value="Genomic_DNA"/>
</dbReference>
<feature type="chain" id="PRO_5013750072" description="beta-lactamase" evidence="5">
    <location>
        <begin position="18"/>
        <end position="209"/>
    </location>
</feature>
<dbReference type="InterPro" id="IPR011990">
    <property type="entry name" value="TPR-like_helical_dom_sf"/>
</dbReference>
<evidence type="ECO:0000256" key="1">
    <source>
        <dbReference type="ARBA" id="ARBA00001526"/>
    </source>
</evidence>
<dbReference type="Gene3D" id="1.25.40.10">
    <property type="entry name" value="Tetratricopeptide repeat domain"/>
    <property type="match status" value="1"/>
</dbReference>
<dbReference type="GO" id="GO:0046677">
    <property type="term" value="P:response to antibiotic"/>
    <property type="evidence" value="ECO:0007669"/>
    <property type="project" value="UniProtKB-KW"/>
</dbReference>
<keyword evidence="5" id="KW-0732">Signal</keyword>
<dbReference type="GO" id="GO:0008800">
    <property type="term" value="F:beta-lactamase activity"/>
    <property type="evidence" value="ECO:0007669"/>
    <property type="project" value="UniProtKB-EC"/>
</dbReference>
<dbReference type="InterPro" id="IPR052945">
    <property type="entry name" value="Mitotic_Regulator"/>
</dbReference>
<keyword evidence="3" id="KW-1015">Disulfide bond</keyword>
<feature type="signal peptide" evidence="5">
    <location>
        <begin position="1"/>
        <end position="17"/>
    </location>
</feature>
<evidence type="ECO:0000256" key="3">
    <source>
        <dbReference type="ARBA" id="ARBA00023157"/>
    </source>
</evidence>
<dbReference type="Proteomes" id="UP000228859">
    <property type="component" value="Unassembled WGS sequence"/>
</dbReference>
<evidence type="ECO:0000256" key="4">
    <source>
        <dbReference type="ARBA" id="ARBA00023251"/>
    </source>
</evidence>
<dbReference type="AlphaFoldDB" id="A0A2D3WM71"/>
<comment type="caution">
    <text evidence="6">The sequence shown here is derived from an EMBL/GenBank/DDBJ whole genome shotgun (WGS) entry which is preliminary data.</text>
</comment>
<dbReference type="SUPFAM" id="SSF81901">
    <property type="entry name" value="HCP-like"/>
    <property type="match status" value="1"/>
</dbReference>
<reference evidence="6 7" key="1">
    <citation type="journal article" date="2017" name="Front. Microbiol.">
        <title>Comparative Genomic Analysis of the Class Epsilonproteobacteria and Proposed Reclassification to Epsilonbacteraeota (phyl. nov.).</title>
        <authorList>
            <person name="Waite D.W."/>
            <person name="Vanwonterghem I."/>
            <person name="Rinke C."/>
            <person name="Parks D.H."/>
            <person name="Zhang Y."/>
            <person name="Takai K."/>
            <person name="Sievert S.M."/>
            <person name="Simon J."/>
            <person name="Campbell B.J."/>
            <person name="Hanson T.E."/>
            <person name="Woyke T."/>
            <person name="Klotz M.G."/>
            <person name="Hugenholtz P."/>
        </authorList>
    </citation>
    <scope>NUCLEOTIDE SEQUENCE [LARGE SCALE GENOMIC DNA]</scope>
    <source>
        <strain evidence="6">UBA12443</strain>
    </source>
</reference>
<evidence type="ECO:0000256" key="2">
    <source>
        <dbReference type="ARBA" id="ARBA00012865"/>
    </source>
</evidence>
<dbReference type="EC" id="3.5.2.6" evidence="2"/>
<evidence type="ECO:0000313" key="6">
    <source>
        <dbReference type="EMBL" id="DAB37653.1"/>
    </source>
</evidence>
<accession>A0A2D3WM71</accession>
<keyword evidence="4" id="KW-0046">Antibiotic resistance</keyword>
<dbReference type="Pfam" id="PF08238">
    <property type="entry name" value="Sel1"/>
    <property type="match status" value="2"/>
</dbReference>
<organism evidence="6 7">
    <name type="scientific">Sulfuricurvum kujiense</name>
    <dbReference type="NCBI Taxonomy" id="148813"/>
    <lineage>
        <taxon>Bacteria</taxon>
        <taxon>Pseudomonadati</taxon>
        <taxon>Campylobacterota</taxon>
        <taxon>Epsilonproteobacteria</taxon>
        <taxon>Campylobacterales</taxon>
        <taxon>Sulfurimonadaceae</taxon>
        <taxon>Sulfuricurvum</taxon>
    </lineage>
</organism>
<dbReference type="PANTHER" id="PTHR43628">
    <property type="entry name" value="ACTIVATOR OF C KINASE PROTEIN 1-RELATED"/>
    <property type="match status" value="1"/>
</dbReference>
<dbReference type="InterPro" id="IPR006597">
    <property type="entry name" value="Sel1-like"/>
</dbReference>
<dbReference type="PANTHER" id="PTHR43628:SF1">
    <property type="entry name" value="CHITIN SYNTHASE REGULATORY FACTOR 2-RELATED"/>
    <property type="match status" value="1"/>
</dbReference>
<dbReference type="RefSeq" id="WP_294894881.1">
    <property type="nucleotide sequence ID" value="NZ_DLUI01000144.1"/>
</dbReference>
<gene>
    <name evidence="6" type="ORF">CFH83_10100</name>
</gene>
<proteinExistence type="predicted"/>
<sequence>MKKQLYLLLFLFSTLFASEPEQSFWETYTAALRGDKVAQFQVGVIYERGIGRDANQTQAAQWFEKSARQGHVDAQYNIALMYASGRGVSEDEGVAMMWLARAAKQGDHEARKLLLSIIDGVLDKNPLPQTQENGSLDTVEITPVTIVTKDGANVCEKSNKCITYKANTPFTSTSKRGNLYKISGIVTKKGWKSYQKEGWIDESSVEVRR</sequence>
<protein>
    <recommendedName>
        <fullName evidence="2">beta-lactamase</fullName>
        <ecNumber evidence="2">3.5.2.6</ecNumber>
    </recommendedName>
</protein>
<evidence type="ECO:0000313" key="7">
    <source>
        <dbReference type="Proteomes" id="UP000228859"/>
    </source>
</evidence>